<dbReference type="Proteomes" id="UP001239167">
    <property type="component" value="Unassembled WGS sequence"/>
</dbReference>
<dbReference type="CDD" id="cd04301">
    <property type="entry name" value="NAT_SF"/>
    <property type="match status" value="1"/>
</dbReference>
<proteinExistence type="predicted"/>
<dbReference type="InterPro" id="IPR016181">
    <property type="entry name" value="Acyl_CoA_acyltransferase"/>
</dbReference>
<evidence type="ECO:0000259" key="3">
    <source>
        <dbReference type="PROSITE" id="PS51186"/>
    </source>
</evidence>
<keyword evidence="2" id="KW-0012">Acyltransferase</keyword>
<evidence type="ECO:0000313" key="4">
    <source>
        <dbReference type="EMBL" id="MDQ0203554.1"/>
    </source>
</evidence>
<evidence type="ECO:0000256" key="1">
    <source>
        <dbReference type="ARBA" id="ARBA00022679"/>
    </source>
</evidence>
<organism evidence="4 5">
    <name type="scientific">Pectinatus haikarae</name>
    <dbReference type="NCBI Taxonomy" id="349096"/>
    <lineage>
        <taxon>Bacteria</taxon>
        <taxon>Bacillati</taxon>
        <taxon>Bacillota</taxon>
        <taxon>Negativicutes</taxon>
        <taxon>Selenomonadales</taxon>
        <taxon>Selenomonadaceae</taxon>
        <taxon>Pectinatus</taxon>
    </lineage>
</organism>
<protein>
    <submittedName>
        <fullName evidence="4">GNAT superfamily N-acetyltransferase</fullName>
    </submittedName>
</protein>
<keyword evidence="1" id="KW-0808">Transferase</keyword>
<dbReference type="PANTHER" id="PTHR10545">
    <property type="entry name" value="DIAMINE N-ACETYLTRANSFERASE"/>
    <property type="match status" value="1"/>
</dbReference>
<dbReference type="PROSITE" id="PS51186">
    <property type="entry name" value="GNAT"/>
    <property type="match status" value="1"/>
</dbReference>
<dbReference type="SUPFAM" id="SSF55729">
    <property type="entry name" value="Acyl-CoA N-acyltransferases (Nat)"/>
    <property type="match status" value="1"/>
</dbReference>
<sequence>MYIIKEADNPALQKLAASLIRELAVYESLEDICTATSDDIEELFSDGLLHALLAFDEAGEAAGILTYFYMVSTFYGKRISYMDDLFIREKFRGNGLGKKLITEWEGIGRSKNCCKLEWKCLTWNKPAQNFYKNFGGIMDDKNLTYYKILADE</sequence>
<dbReference type="RefSeq" id="WP_196604334.1">
    <property type="nucleotide sequence ID" value="NZ_CP116940.1"/>
</dbReference>
<dbReference type="Pfam" id="PF00583">
    <property type="entry name" value="Acetyltransf_1"/>
    <property type="match status" value="1"/>
</dbReference>
<comment type="caution">
    <text evidence="4">The sequence shown here is derived from an EMBL/GenBank/DDBJ whole genome shotgun (WGS) entry which is preliminary data.</text>
</comment>
<evidence type="ECO:0000256" key="2">
    <source>
        <dbReference type="ARBA" id="ARBA00023315"/>
    </source>
</evidence>
<reference evidence="4 5" key="1">
    <citation type="submission" date="2023-07" db="EMBL/GenBank/DDBJ databases">
        <title>Genomic Encyclopedia of Type Strains, Phase IV (KMG-IV): sequencing the most valuable type-strain genomes for metagenomic binning, comparative biology and taxonomic classification.</title>
        <authorList>
            <person name="Goeker M."/>
        </authorList>
    </citation>
    <scope>NUCLEOTIDE SEQUENCE [LARGE SCALE GENOMIC DNA]</scope>
    <source>
        <strain evidence="4 5">DSM 16980</strain>
    </source>
</reference>
<dbReference type="Gene3D" id="3.40.630.30">
    <property type="match status" value="1"/>
</dbReference>
<dbReference type="InterPro" id="IPR051016">
    <property type="entry name" value="Diverse_Substrate_AcTransf"/>
</dbReference>
<evidence type="ECO:0000313" key="5">
    <source>
        <dbReference type="Proteomes" id="UP001239167"/>
    </source>
</evidence>
<dbReference type="InterPro" id="IPR000182">
    <property type="entry name" value="GNAT_dom"/>
</dbReference>
<dbReference type="EMBL" id="JAUSUE010000007">
    <property type="protein sequence ID" value="MDQ0203554.1"/>
    <property type="molecule type" value="Genomic_DNA"/>
</dbReference>
<name>A0ABT9Y6V1_9FIRM</name>
<accession>A0ABT9Y6V1</accession>
<feature type="domain" description="N-acetyltransferase" evidence="3">
    <location>
        <begin position="1"/>
        <end position="152"/>
    </location>
</feature>
<dbReference type="PANTHER" id="PTHR10545:SF29">
    <property type="entry name" value="GH14572P-RELATED"/>
    <property type="match status" value="1"/>
</dbReference>
<gene>
    <name evidence="4" type="ORF">J2S01_001270</name>
</gene>
<keyword evidence="5" id="KW-1185">Reference proteome</keyword>